<dbReference type="InterPro" id="IPR019052">
    <property type="entry name" value="DUF2383"/>
</dbReference>
<dbReference type="InterPro" id="IPR012347">
    <property type="entry name" value="Ferritin-like"/>
</dbReference>
<gene>
    <name evidence="2" type="ORF">SAMN04488007_0678</name>
</gene>
<dbReference type="PIRSF" id="PIRSF029477">
    <property type="entry name" value="UCP029477"/>
    <property type="match status" value="1"/>
</dbReference>
<dbReference type="OrthoDB" id="282393at2"/>
<dbReference type="InterPro" id="IPR016920">
    <property type="entry name" value="UCP029477"/>
</dbReference>
<dbReference type="RefSeq" id="WP_073241252.1">
    <property type="nucleotide sequence ID" value="NZ_CANLWT010000001.1"/>
</dbReference>
<dbReference type="EMBL" id="FQZX01000001">
    <property type="protein sequence ID" value="SHJ54727.1"/>
    <property type="molecule type" value="Genomic_DNA"/>
</dbReference>
<keyword evidence="3" id="KW-1185">Reference proteome</keyword>
<organism evidence="2 3">
    <name type="scientific">Maribacter aquivivus</name>
    <dbReference type="NCBI Taxonomy" id="228958"/>
    <lineage>
        <taxon>Bacteria</taxon>
        <taxon>Pseudomonadati</taxon>
        <taxon>Bacteroidota</taxon>
        <taxon>Flavobacteriia</taxon>
        <taxon>Flavobacteriales</taxon>
        <taxon>Flavobacteriaceae</taxon>
        <taxon>Maribacter</taxon>
    </lineage>
</organism>
<protein>
    <recommendedName>
        <fullName evidence="1">DUF2383 domain-containing protein</fullName>
    </recommendedName>
</protein>
<evidence type="ECO:0000313" key="3">
    <source>
        <dbReference type="Proteomes" id="UP000184314"/>
    </source>
</evidence>
<dbReference type="Pfam" id="PF09537">
    <property type="entry name" value="DUF2383"/>
    <property type="match status" value="1"/>
</dbReference>
<dbReference type="AlphaFoldDB" id="A0A1M6K780"/>
<dbReference type="Gene3D" id="1.20.1260.10">
    <property type="match status" value="1"/>
</dbReference>
<accession>A0A1M6K780</accession>
<evidence type="ECO:0000259" key="1">
    <source>
        <dbReference type="Pfam" id="PF09537"/>
    </source>
</evidence>
<reference evidence="3" key="1">
    <citation type="submission" date="2016-11" db="EMBL/GenBank/DDBJ databases">
        <authorList>
            <person name="Varghese N."/>
            <person name="Submissions S."/>
        </authorList>
    </citation>
    <scope>NUCLEOTIDE SEQUENCE [LARGE SCALE GENOMIC DNA]</scope>
    <source>
        <strain evidence="3">DSM 16478</strain>
    </source>
</reference>
<feature type="domain" description="DUF2383" evidence="1">
    <location>
        <begin position="8"/>
        <end position="117"/>
    </location>
</feature>
<sequence>MSTYTEEVGNKLNELLEKTYDAEKGFKKAAENTDNVQLKAFFETKAKQRYDFGHELKTEIKTFGQEIDKGDSMAGKAHRAWMDVKALFSLDNAEAMLEEAIRGEKAAIEEYEDVLEDTSLPSTTATVLRSQKEAIKNGLSNIKMLEDIR</sequence>
<dbReference type="InterPro" id="IPR009078">
    <property type="entry name" value="Ferritin-like_SF"/>
</dbReference>
<dbReference type="Proteomes" id="UP000184314">
    <property type="component" value="Unassembled WGS sequence"/>
</dbReference>
<evidence type="ECO:0000313" key="2">
    <source>
        <dbReference type="EMBL" id="SHJ54727.1"/>
    </source>
</evidence>
<dbReference type="STRING" id="228958.SAMN04488007_0678"/>
<name>A0A1M6K780_9FLAO</name>
<dbReference type="NCBIfam" id="TIGR02284">
    <property type="entry name" value="PA2169 family four-helix-bundle protein"/>
    <property type="match status" value="1"/>
</dbReference>
<dbReference type="InterPro" id="IPR011971">
    <property type="entry name" value="CHP02284"/>
</dbReference>
<dbReference type="SUPFAM" id="SSF47240">
    <property type="entry name" value="Ferritin-like"/>
    <property type="match status" value="1"/>
</dbReference>
<proteinExistence type="predicted"/>